<dbReference type="PRINTS" id="PR00385">
    <property type="entry name" value="P450"/>
</dbReference>
<keyword evidence="8" id="KW-0472">Membrane</keyword>
<keyword evidence="8" id="KW-0812">Transmembrane</keyword>
<dbReference type="CDD" id="cd11062">
    <property type="entry name" value="CYP58-like"/>
    <property type="match status" value="1"/>
</dbReference>
<evidence type="ECO:0000313" key="9">
    <source>
        <dbReference type="EMBL" id="KAL3420072.1"/>
    </source>
</evidence>
<dbReference type="PROSITE" id="PS00086">
    <property type="entry name" value="CYTOCHROME_P450"/>
    <property type="match status" value="1"/>
</dbReference>
<comment type="similarity">
    <text evidence="2 7">Belongs to the cytochrome P450 family.</text>
</comment>
<dbReference type="SUPFAM" id="SSF48264">
    <property type="entry name" value="Cytochrome P450"/>
    <property type="match status" value="1"/>
</dbReference>
<evidence type="ECO:0000256" key="4">
    <source>
        <dbReference type="ARBA" id="ARBA00023002"/>
    </source>
</evidence>
<reference evidence="9 10" key="1">
    <citation type="submission" date="2024-06" db="EMBL/GenBank/DDBJ databases">
        <title>Complete genome of Phlyctema vagabunda strain 19-DSS-EL-015.</title>
        <authorList>
            <person name="Fiorenzani C."/>
        </authorList>
    </citation>
    <scope>NUCLEOTIDE SEQUENCE [LARGE SCALE GENOMIC DNA]</scope>
    <source>
        <strain evidence="9 10">19-DSS-EL-015</strain>
    </source>
</reference>
<gene>
    <name evidence="9" type="ORF">PVAG01_08572</name>
</gene>
<feature type="transmembrane region" description="Helical" evidence="8">
    <location>
        <begin position="304"/>
        <end position="325"/>
    </location>
</feature>
<evidence type="ECO:0000256" key="3">
    <source>
        <dbReference type="ARBA" id="ARBA00022723"/>
    </source>
</evidence>
<evidence type="ECO:0000313" key="10">
    <source>
        <dbReference type="Proteomes" id="UP001629113"/>
    </source>
</evidence>
<keyword evidence="6 7" id="KW-0503">Monooxygenase</keyword>
<dbReference type="EMBL" id="JBFCZG010000007">
    <property type="protein sequence ID" value="KAL3420072.1"/>
    <property type="molecule type" value="Genomic_DNA"/>
</dbReference>
<evidence type="ECO:0000256" key="2">
    <source>
        <dbReference type="ARBA" id="ARBA00010617"/>
    </source>
</evidence>
<dbReference type="InterPro" id="IPR050121">
    <property type="entry name" value="Cytochrome_P450_monoxygenase"/>
</dbReference>
<accession>A0ABR4P9Z4</accession>
<evidence type="ECO:0000256" key="8">
    <source>
        <dbReference type="SAM" id="Phobius"/>
    </source>
</evidence>
<feature type="transmembrane region" description="Helical" evidence="8">
    <location>
        <begin position="12"/>
        <end position="32"/>
    </location>
</feature>
<dbReference type="Gene3D" id="1.10.630.10">
    <property type="entry name" value="Cytochrome P450"/>
    <property type="match status" value="1"/>
</dbReference>
<comment type="caution">
    <text evidence="9">The sequence shown here is derived from an EMBL/GenBank/DDBJ whole genome shotgun (WGS) entry which is preliminary data.</text>
</comment>
<keyword evidence="8" id="KW-1133">Transmembrane helix</keyword>
<protein>
    <submittedName>
        <fullName evidence="9">Cytochrome P450</fullName>
    </submittedName>
</protein>
<comment type="cofactor">
    <cofactor evidence="1">
        <name>heme</name>
        <dbReference type="ChEBI" id="CHEBI:30413"/>
    </cofactor>
</comment>
<evidence type="ECO:0000256" key="6">
    <source>
        <dbReference type="ARBA" id="ARBA00023033"/>
    </source>
</evidence>
<keyword evidence="10" id="KW-1185">Reference proteome</keyword>
<evidence type="ECO:0000256" key="1">
    <source>
        <dbReference type="ARBA" id="ARBA00001971"/>
    </source>
</evidence>
<proteinExistence type="inferred from homology"/>
<name>A0ABR4P9Z4_9HELO</name>
<organism evidence="9 10">
    <name type="scientific">Phlyctema vagabunda</name>
    <dbReference type="NCBI Taxonomy" id="108571"/>
    <lineage>
        <taxon>Eukaryota</taxon>
        <taxon>Fungi</taxon>
        <taxon>Dikarya</taxon>
        <taxon>Ascomycota</taxon>
        <taxon>Pezizomycotina</taxon>
        <taxon>Leotiomycetes</taxon>
        <taxon>Helotiales</taxon>
        <taxon>Dermateaceae</taxon>
        <taxon>Phlyctema</taxon>
    </lineage>
</organism>
<evidence type="ECO:0000256" key="5">
    <source>
        <dbReference type="ARBA" id="ARBA00023004"/>
    </source>
</evidence>
<dbReference type="PRINTS" id="PR00463">
    <property type="entry name" value="EP450I"/>
</dbReference>
<dbReference type="PANTHER" id="PTHR24305">
    <property type="entry name" value="CYTOCHROME P450"/>
    <property type="match status" value="1"/>
</dbReference>
<dbReference type="InterPro" id="IPR002401">
    <property type="entry name" value="Cyt_P450_E_grp-I"/>
</dbReference>
<keyword evidence="7" id="KW-0349">Heme</keyword>
<dbReference type="Proteomes" id="UP001629113">
    <property type="component" value="Unassembled WGS sequence"/>
</dbReference>
<keyword evidence="5 7" id="KW-0408">Iron</keyword>
<keyword evidence="4 7" id="KW-0560">Oxidoreductase</keyword>
<sequence>MGLAELPLPSLPVIGALLALYLVGGAIYRLYFSPVAQFPGPRIAALTYWYEFYHDVVRRGQYTFEIKRMHEKYGPIVRINPCELHVATPSFYDEIYAGGGRRRDKWEWFTNQFGIPESVFATVAHGTHRMRRTALNPFFSVASVRRLQPMIEERLDAFLGRFRDFQESGEVMTINLAFAAFTNDVVMQYAFARSDHRLEAPDFDPSFHDASVVGSTMGHLTKQITWILPLMQSMPDWVTIRLNANMASYVKLQRDIHKQIAEIQSSSFDGHKQVSHGTIFHEILNSKLPDSEKTPTRLWQDGQVTVIAGTLTTAWALSVITYHLLTVPDVLRKLKDELAAAIPDPTRSTPVATLEQLPYLAACVQEGLRLSCGVSSRLQRIAPDEDLLFNDGTKQWTIPRGTPVGMTSTLLHYEPSVFPDPHAFRPERFVENPRLDRYLVAFSKGSRHCIGINLAYAELYLALASIFRSYGSKSVHSATDSGYLELFETDLKDVAIAADGITPLVVPESKGVRVRVMK</sequence>
<dbReference type="InterPro" id="IPR017972">
    <property type="entry name" value="Cyt_P450_CS"/>
</dbReference>
<dbReference type="Pfam" id="PF00067">
    <property type="entry name" value="p450"/>
    <property type="match status" value="1"/>
</dbReference>
<evidence type="ECO:0000256" key="7">
    <source>
        <dbReference type="RuleBase" id="RU000461"/>
    </source>
</evidence>
<keyword evidence="3 7" id="KW-0479">Metal-binding</keyword>
<dbReference type="InterPro" id="IPR001128">
    <property type="entry name" value="Cyt_P450"/>
</dbReference>
<dbReference type="PANTHER" id="PTHR24305:SF157">
    <property type="entry name" value="N-ACETYLTRYPTOPHAN 6-HYDROXYLASE IVOC-RELATED"/>
    <property type="match status" value="1"/>
</dbReference>
<dbReference type="InterPro" id="IPR036396">
    <property type="entry name" value="Cyt_P450_sf"/>
</dbReference>